<dbReference type="EMBL" id="JBHTBZ010000020">
    <property type="protein sequence ID" value="MFC7460765.1"/>
    <property type="molecule type" value="Genomic_DNA"/>
</dbReference>
<name>A0ABW2SBB4_9BURK</name>
<proteinExistence type="predicted"/>
<evidence type="ECO:0000313" key="3">
    <source>
        <dbReference type="Proteomes" id="UP001596457"/>
    </source>
</evidence>
<reference evidence="3" key="1">
    <citation type="journal article" date="2019" name="Int. J. Syst. Evol. Microbiol.">
        <title>The Global Catalogue of Microorganisms (GCM) 10K type strain sequencing project: providing services to taxonomists for standard genome sequencing and annotation.</title>
        <authorList>
            <consortium name="The Broad Institute Genomics Platform"/>
            <consortium name="The Broad Institute Genome Sequencing Center for Infectious Disease"/>
            <person name="Wu L."/>
            <person name="Ma J."/>
        </authorList>
    </citation>
    <scope>NUCLEOTIDE SEQUENCE [LARGE SCALE GENOMIC DNA]</scope>
    <source>
        <strain evidence="3">CCUG 53903</strain>
    </source>
</reference>
<dbReference type="Proteomes" id="UP001596457">
    <property type="component" value="Unassembled WGS sequence"/>
</dbReference>
<gene>
    <name evidence="2" type="ORF">ACFQU0_10025</name>
</gene>
<protein>
    <recommendedName>
        <fullName evidence="4">Transcriptional regulator</fullName>
    </recommendedName>
</protein>
<evidence type="ECO:0000313" key="2">
    <source>
        <dbReference type="EMBL" id="MFC7460765.1"/>
    </source>
</evidence>
<dbReference type="RefSeq" id="WP_382200326.1">
    <property type="nucleotide sequence ID" value="NZ_JBHTBZ010000020.1"/>
</dbReference>
<feature type="region of interest" description="Disordered" evidence="1">
    <location>
        <begin position="1"/>
        <end position="27"/>
    </location>
</feature>
<organism evidence="2 3">
    <name type="scientific">Hydrogenophaga defluvii</name>
    <dbReference type="NCBI Taxonomy" id="249410"/>
    <lineage>
        <taxon>Bacteria</taxon>
        <taxon>Pseudomonadati</taxon>
        <taxon>Pseudomonadota</taxon>
        <taxon>Betaproteobacteria</taxon>
        <taxon>Burkholderiales</taxon>
        <taxon>Comamonadaceae</taxon>
        <taxon>Hydrogenophaga</taxon>
    </lineage>
</organism>
<sequence length="186" mass="20479">MTDAQTTLIDDDMPTGPDTTGGDDAGTAKSNAQIVWDAIVDLANEERHVTRKVLCEVTGLKAKIVDDHVERLILHNRLRRLGYGVLEVVEQFPPPRPISKTVMPNGIVKLEIDDLLVELTPKEVRTLAGMFGGEMNSLLDIESSSHYLVRVAELANQVRELQRVVTALRSGHGNPDQLSFDGFVRG</sequence>
<comment type="caution">
    <text evidence="2">The sequence shown here is derived from an EMBL/GenBank/DDBJ whole genome shotgun (WGS) entry which is preliminary data.</text>
</comment>
<accession>A0ABW2SBB4</accession>
<evidence type="ECO:0000256" key="1">
    <source>
        <dbReference type="SAM" id="MobiDB-lite"/>
    </source>
</evidence>
<evidence type="ECO:0008006" key="4">
    <source>
        <dbReference type="Google" id="ProtNLM"/>
    </source>
</evidence>
<keyword evidence="3" id="KW-1185">Reference proteome</keyword>
<feature type="compositionally biased region" description="Low complexity" evidence="1">
    <location>
        <begin position="14"/>
        <end position="27"/>
    </location>
</feature>